<dbReference type="AlphaFoldDB" id="A0A382J8D7"/>
<evidence type="ECO:0000313" key="7">
    <source>
        <dbReference type="EMBL" id="SVC08176.1"/>
    </source>
</evidence>
<organism evidence="7">
    <name type="scientific">marine metagenome</name>
    <dbReference type="NCBI Taxonomy" id="408172"/>
    <lineage>
        <taxon>unclassified sequences</taxon>
        <taxon>metagenomes</taxon>
        <taxon>ecological metagenomes</taxon>
    </lineage>
</organism>
<dbReference type="GO" id="GO:0008270">
    <property type="term" value="F:zinc ion binding"/>
    <property type="evidence" value="ECO:0007669"/>
    <property type="project" value="InterPro"/>
</dbReference>
<evidence type="ECO:0000259" key="6">
    <source>
        <dbReference type="Pfam" id="PF08240"/>
    </source>
</evidence>
<evidence type="ECO:0000256" key="4">
    <source>
        <dbReference type="ARBA" id="ARBA00023002"/>
    </source>
</evidence>
<keyword evidence="2" id="KW-0479">Metal-binding</keyword>
<keyword evidence="4" id="KW-0560">Oxidoreductase</keyword>
<evidence type="ECO:0000256" key="5">
    <source>
        <dbReference type="ARBA" id="ARBA00023027"/>
    </source>
</evidence>
<evidence type="ECO:0000256" key="3">
    <source>
        <dbReference type="ARBA" id="ARBA00022833"/>
    </source>
</evidence>
<gene>
    <name evidence="7" type="ORF">METZ01_LOCUS261030</name>
</gene>
<dbReference type="InterPro" id="IPR002328">
    <property type="entry name" value="ADH_Zn_CS"/>
</dbReference>
<protein>
    <recommendedName>
        <fullName evidence="6">Alcohol dehydrogenase-like N-terminal domain-containing protein</fullName>
    </recommendedName>
</protein>
<accession>A0A382J8D7</accession>
<proteinExistence type="predicted"/>
<dbReference type="PROSITE" id="PS00059">
    <property type="entry name" value="ADH_ZINC"/>
    <property type="match status" value="1"/>
</dbReference>
<comment type="cofactor">
    <cofactor evidence="1">
        <name>Zn(2+)</name>
        <dbReference type="ChEBI" id="CHEBI:29105"/>
    </cofactor>
</comment>
<dbReference type="Gene3D" id="3.90.180.10">
    <property type="entry name" value="Medium-chain alcohol dehydrogenases, catalytic domain"/>
    <property type="match status" value="1"/>
</dbReference>
<dbReference type="PANTHER" id="PTHR42940:SF3">
    <property type="entry name" value="ALCOHOL DEHYDROGENASE 1-RELATED"/>
    <property type="match status" value="1"/>
</dbReference>
<dbReference type="GO" id="GO:0004022">
    <property type="term" value="F:alcohol dehydrogenase (NAD+) activity"/>
    <property type="evidence" value="ECO:0007669"/>
    <property type="project" value="TreeGrafter"/>
</dbReference>
<dbReference type="EMBL" id="UINC01072495">
    <property type="protein sequence ID" value="SVC08176.1"/>
    <property type="molecule type" value="Genomic_DNA"/>
</dbReference>
<name>A0A382J8D7_9ZZZZ</name>
<sequence>MSDNRASAIIFNGANKPLEEKSFPLIENPGKNEVLVEITLATICGSDVHTWLGHRPFPTPCILGHEIVGKITKLGENVKHDFSGDTLNIGDRIVWAMTVGCDDCFFCKNGIPQKCVNLFKYGHERSDASPFLNGGLSKYIILKKNTAI</sequence>
<feature type="domain" description="Alcohol dehydrogenase-like N-terminal" evidence="6">
    <location>
        <begin position="30"/>
        <end position="146"/>
    </location>
</feature>
<keyword evidence="3" id="KW-0862">Zinc</keyword>
<dbReference type="InterPro" id="IPR013154">
    <property type="entry name" value="ADH-like_N"/>
</dbReference>
<evidence type="ECO:0000256" key="2">
    <source>
        <dbReference type="ARBA" id="ARBA00022723"/>
    </source>
</evidence>
<keyword evidence="5" id="KW-0520">NAD</keyword>
<dbReference type="SUPFAM" id="SSF50129">
    <property type="entry name" value="GroES-like"/>
    <property type="match status" value="1"/>
</dbReference>
<reference evidence="7" key="1">
    <citation type="submission" date="2018-05" db="EMBL/GenBank/DDBJ databases">
        <authorList>
            <person name="Lanie J.A."/>
            <person name="Ng W.-L."/>
            <person name="Kazmierczak K.M."/>
            <person name="Andrzejewski T.M."/>
            <person name="Davidsen T.M."/>
            <person name="Wayne K.J."/>
            <person name="Tettelin H."/>
            <person name="Glass J.I."/>
            <person name="Rusch D."/>
            <person name="Podicherti R."/>
            <person name="Tsui H.-C.T."/>
            <person name="Winkler M.E."/>
        </authorList>
    </citation>
    <scope>NUCLEOTIDE SEQUENCE</scope>
</reference>
<dbReference type="InterPro" id="IPR011032">
    <property type="entry name" value="GroES-like_sf"/>
</dbReference>
<dbReference type="PANTHER" id="PTHR42940">
    <property type="entry name" value="ALCOHOL DEHYDROGENASE 1-RELATED"/>
    <property type="match status" value="1"/>
</dbReference>
<feature type="non-terminal residue" evidence="7">
    <location>
        <position position="148"/>
    </location>
</feature>
<dbReference type="Pfam" id="PF08240">
    <property type="entry name" value="ADH_N"/>
    <property type="match status" value="1"/>
</dbReference>
<evidence type="ECO:0000256" key="1">
    <source>
        <dbReference type="ARBA" id="ARBA00001947"/>
    </source>
</evidence>
<dbReference type="GO" id="GO:0005737">
    <property type="term" value="C:cytoplasm"/>
    <property type="evidence" value="ECO:0007669"/>
    <property type="project" value="TreeGrafter"/>
</dbReference>